<dbReference type="Proteomes" id="UP000028186">
    <property type="component" value="Chromosome I"/>
</dbReference>
<evidence type="ECO:0000259" key="2">
    <source>
        <dbReference type="PROSITE" id="PS50994"/>
    </source>
</evidence>
<accession>A0A068T7R4</accession>
<protein>
    <submittedName>
        <fullName evidence="3">TRm24 putative transposase</fullName>
    </submittedName>
</protein>
<dbReference type="HOGENOM" id="CLU_035706_0_1_5"/>
<dbReference type="Gene3D" id="1.10.10.60">
    <property type="entry name" value="Homeodomain-like"/>
    <property type="match status" value="1"/>
</dbReference>
<dbReference type="EMBL" id="HG938356">
    <property type="protein sequence ID" value="CDN57600.1"/>
    <property type="molecule type" value="Genomic_DNA"/>
</dbReference>
<dbReference type="KEGG" id="ngl:RG1141_PA07680"/>
<dbReference type="GO" id="GO:0003676">
    <property type="term" value="F:nucleic acid binding"/>
    <property type="evidence" value="ECO:0007669"/>
    <property type="project" value="InterPro"/>
</dbReference>
<feature type="domain" description="Integrase catalytic" evidence="2">
    <location>
        <begin position="165"/>
        <end position="329"/>
    </location>
</feature>
<dbReference type="eggNOG" id="COG2826">
    <property type="taxonomic scope" value="Bacteria"/>
</dbReference>
<dbReference type="NCBIfam" id="NF033563">
    <property type="entry name" value="transpos_IS30"/>
    <property type="match status" value="1"/>
</dbReference>
<dbReference type="SUPFAM" id="SSF53098">
    <property type="entry name" value="Ribonuclease H-like"/>
    <property type="match status" value="1"/>
</dbReference>
<sequence>MSPCYSQLTLSDRRHLYQLKERKLPVGEIARQLGRHRSTIYRELRRNAFHDREFPEYTGYFGTIADDMSKERRRRLRKLRRHPQLRDLIIDRLKAKWSPEQIAGRLLIDGISPVSICPETIYRFIYCKEDYPLGLYEHLPERRRRRLPRGSRKPRGGLIPFECRISQRPDFVDDRSEFGHWEGDLLIFKRELGEANITSLVERKSRYTVLIKNRSRHSRPIMDKIINAFSPLPSFARRSFTFDRGTEFAGFRALEDGIGAKSWFCDPNSPWQKGAVENANKRIRRFLPGNTDLSNITQQQLVDLGHHLNAQPRKCLGYKTPAEVFIAHLRETG</sequence>
<dbReference type="PROSITE" id="PS50994">
    <property type="entry name" value="INTEGRASE"/>
    <property type="match status" value="1"/>
</dbReference>
<dbReference type="GO" id="GO:0006310">
    <property type="term" value="P:DNA recombination"/>
    <property type="evidence" value="ECO:0007669"/>
    <property type="project" value="UniProtKB-KW"/>
</dbReference>
<dbReference type="EMBL" id="HG938355">
    <property type="protein sequence ID" value="CDN54134.1"/>
    <property type="molecule type" value="Genomic_DNA"/>
</dbReference>
<dbReference type="Gene3D" id="3.30.420.10">
    <property type="entry name" value="Ribonuclease H-like superfamily/Ribonuclease H"/>
    <property type="match status" value="1"/>
</dbReference>
<dbReference type="InterPro" id="IPR025246">
    <property type="entry name" value="IS30-like_HTH"/>
</dbReference>
<dbReference type="PANTHER" id="PTHR10948">
    <property type="entry name" value="TRANSPOSASE"/>
    <property type="match status" value="1"/>
</dbReference>
<dbReference type="KEGG" id="ngl:RG1141_CH17930"/>
<proteinExistence type="predicted"/>
<dbReference type="InterPro" id="IPR051917">
    <property type="entry name" value="Transposase-Integrase"/>
</dbReference>
<keyword evidence="1" id="KW-0233">DNA recombination</keyword>
<dbReference type="GO" id="GO:0032196">
    <property type="term" value="P:transposition"/>
    <property type="evidence" value="ECO:0007669"/>
    <property type="project" value="TreeGrafter"/>
</dbReference>
<dbReference type="PATRIC" id="fig|1028801.3.peg.1820"/>
<evidence type="ECO:0000313" key="5">
    <source>
        <dbReference type="Proteomes" id="UP000028186"/>
    </source>
</evidence>
<dbReference type="GO" id="GO:0004803">
    <property type="term" value="F:transposase activity"/>
    <property type="evidence" value="ECO:0007669"/>
    <property type="project" value="TreeGrafter"/>
</dbReference>
<dbReference type="PANTHER" id="PTHR10948:SF23">
    <property type="entry name" value="TRANSPOSASE INSI FOR INSERTION SEQUENCE ELEMENT IS30A-RELATED"/>
    <property type="match status" value="1"/>
</dbReference>
<dbReference type="InterPro" id="IPR012337">
    <property type="entry name" value="RNaseH-like_sf"/>
</dbReference>
<keyword evidence="4" id="KW-0614">Plasmid</keyword>
<dbReference type="Proteomes" id="UP000028186">
    <property type="component" value="Plasmid pHAMBI1141a"/>
</dbReference>
<name>A0A068T7R4_NEOGA</name>
<dbReference type="InterPro" id="IPR053392">
    <property type="entry name" value="Transposase_IS30-like"/>
</dbReference>
<evidence type="ECO:0000313" key="4">
    <source>
        <dbReference type="EMBL" id="CDN57600.1"/>
    </source>
</evidence>
<geneLocation type="plasmid" evidence="5">
    <name>II</name>
</geneLocation>
<reference evidence="4 5" key="1">
    <citation type="journal article" date="2014" name="BMC Genomics">
        <title>Genome sequencing of two Neorhizobium galegae strains reveals a noeT gene responsible for the unusual acetylation of the nodulation factors.</title>
        <authorList>
            <person name="Osterman J."/>
            <person name="Marsh J."/>
            <person name="Laine P.K."/>
            <person name="Zeng Z."/>
            <person name="Alatalo E."/>
            <person name="Sullivan J.T."/>
            <person name="Young J.P."/>
            <person name="Thomas-Oates J."/>
            <person name="Paulin L."/>
            <person name="Lindstrom K."/>
        </authorList>
    </citation>
    <scope>NUCLEOTIDE SEQUENCE [LARGE SCALE GENOMIC DNA]</scope>
    <source>
        <strain evidence="4 5">HAMBI 1141</strain>
        <plasmid evidence="4">pHAMBI1141a</plasmid>
    </source>
</reference>
<dbReference type="AlphaFoldDB" id="A0A068T7R4"/>
<dbReference type="GO" id="GO:0005829">
    <property type="term" value="C:cytosol"/>
    <property type="evidence" value="ECO:0007669"/>
    <property type="project" value="TreeGrafter"/>
</dbReference>
<gene>
    <name evidence="3" type="ORF">RG1141_CH17930</name>
    <name evidence="4" type="ORF">RG1141_PA07680</name>
</gene>
<geneLocation type="plasmid" evidence="4">
    <name>pHAMBI1141a</name>
</geneLocation>
<dbReference type="Pfam" id="PF13936">
    <property type="entry name" value="HTH_38"/>
    <property type="match status" value="1"/>
</dbReference>
<evidence type="ECO:0000313" key="3">
    <source>
        <dbReference type="EMBL" id="CDN54134.1"/>
    </source>
</evidence>
<dbReference type="RefSeq" id="WP_038543027.1">
    <property type="nucleotide sequence ID" value="NZ_HG938355.1"/>
</dbReference>
<dbReference type="InterPro" id="IPR001584">
    <property type="entry name" value="Integrase_cat-core"/>
</dbReference>
<dbReference type="GO" id="GO:0015074">
    <property type="term" value="P:DNA integration"/>
    <property type="evidence" value="ECO:0007669"/>
    <property type="project" value="InterPro"/>
</dbReference>
<dbReference type="InterPro" id="IPR036397">
    <property type="entry name" value="RNaseH_sf"/>
</dbReference>
<organism evidence="3 5">
    <name type="scientific">Neorhizobium galegae bv. officinalis bv. officinalis str. HAMBI 1141</name>
    <dbReference type="NCBI Taxonomy" id="1028801"/>
    <lineage>
        <taxon>Bacteria</taxon>
        <taxon>Pseudomonadati</taxon>
        <taxon>Pseudomonadota</taxon>
        <taxon>Alphaproteobacteria</taxon>
        <taxon>Hyphomicrobiales</taxon>
        <taxon>Rhizobiaceae</taxon>
        <taxon>Rhizobium/Agrobacterium group</taxon>
        <taxon>Neorhizobium</taxon>
    </lineage>
</organism>
<evidence type="ECO:0000256" key="1">
    <source>
        <dbReference type="ARBA" id="ARBA00023172"/>
    </source>
</evidence>